<dbReference type="EMBL" id="SMLL01000004">
    <property type="protein sequence ID" value="TFY99760.1"/>
    <property type="molecule type" value="Genomic_DNA"/>
</dbReference>
<dbReference type="SUPFAM" id="SSF51905">
    <property type="entry name" value="FAD/NAD(P)-binding domain"/>
    <property type="match status" value="1"/>
</dbReference>
<keyword evidence="2" id="KW-0285">Flavoprotein</keyword>
<organism evidence="7 8">
    <name type="scientific">Ramlibacter rhizophilus</name>
    <dbReference type="NCBI Taxonomy" id="1781167"/>
    <lineage>
        <taxon>Bacteria</taxon>
        <taxon>Pseudomonadati</taxon>
        <taxon>Pseudomonadota</taxon>
        <taxon>Betaproteobacteria</taxon>
        <taxon>Burkholderiales</taxon>
        <taxon>Comamonadaceae</taxon>
        <taxon>Ramlibacter</taxon>
    </lineage>
</organism>
<dbReference type="InterPro" id="IPR002938">
    <property type="entry name" value="FAD-bd"/>
</dbReference>
<proteinExistence type="predicted"/>
<protein>
    <submittedName>
        <fullName evidence="7">3-hydroxybenzoate 6-monooxygenase</fullName>
    </submittedName>
</protein>
<dbReference type="OrthoDB" id="9147239at2"/>
<comment type="caution">
    <text evidence="7">The sequence shown here is derived from an EMBL/GenBank/DDBJ whole genome shotgun (WGS) entry which is preliminary data.</text>
</comment>
<dbReference type="GO" id="GO:0071949">
    <property type="term" value="F:FAD binding"/>
    <property type="evidence" value="ECO:0007669"/>
    <property type="project" value="InterPro"/>
</dbReference>
<feature type="domain" description="FAD-binding" evidence="6">
    <location>
        <begin position="8"/>
        <end position="330"/>
    </location>
</feature>
<gene>
    <name evidence="7" type="ORF">EZ242_11510</name>
</gene>
<reference evidence="7 8" key="1">
    <citation type="submission" date="2019-03" db="EMBL/GenBank/DDBJ databases">
        <title>Ramlibacter rhizophilus CCTCC AB2015357, whole genome shotgun sequence.</title>
        <authorList>
            <person name="Zhang X."/>
            <person name="Feng G."/>
            <person name="Zhu H."/>
        </authorList>
    </citation>
    <scope>NUCLEOTIDE SEQUENCE [LARGE SCALE GENOMIC DNA]</scope>
    <source>
        <strain evidence="7 8">CCTCC AB2015357</strain>
    </source>
</reference>
<dbReference type="InterPro" id="IPR050493">
    <property type="entry name" value="FAD-dep_Monooxygenase_BioMet"/>
</dbReference>
<dbReference type="Proteomes" id="UP000297564">
    <property type="component" value="Unassembled WGS sequence"/>
</dbReference>
<evidence type="ECO:0000313" key="7">
    <source>
        <dbReference type="EMBL" id="TFY99760.1"/>
    </source>
</evidence>
<dbReference type="PANTHER" id="PTHR13789:SF318">
    <property type="entry name" value="GERANYLGERANYL DIPHOSPHATE REDUCTASE"/>
    <property type="match status" value="1"/>
</dbReference>
<evidence type="ECO:0000313" key="8">
    <source>
        <dbReference type="Proteomes" id="UP000297564"/>
    </source>
</evidence>
<dbReference type="Pfam" id="PF01494">
    <property type="entry name" value="FAD_binding_3"/>
    <property type="match status" value="1"/>
</dbReference>
<dbReference type="GO" id="GO:0004497">
    <property type="term" value="F:monooxygenase activity"/>
    <property type="evidence" value="ECO:0007669"/>
    <property type="project" value="UniProtKB-KW"/>
</dbReference>
<keyword evidence="5 7" id="KW-0503">Monooxygenase</keyword>
<dbReference type="SUPFAM" id="SSF54373">
    <property type="entry name" value="FAD-linked reductases, C-terminal domain"/>
    <property type="match status" value="1"/>
</dbReference>
<dbReference type="PRINTS" id="PR00420">
    <property type="entry name" value="RNGMNOXGNASE"/>
</dbReference>
<dbReference type="PANTHER" id="PTHR13789">
    <property type="entry name" value="MONOOXYGENASE"/>
    <property type="match status" value="1"/>
</dbReference>
<accession>A0A4Z0BLT4</accession>
<dbReference type="RefSeq" id="WP_135285303.1">
    <property type="nucleotide sequence ID" value="NZ_SMLL01000004.1"/>
</dbReference>
<dbReference type="InterPro" id="IPR036188">
    <property type="entry name" value="FAD/NAD-bd_sf"/>
</dbReference>
<keyword evidence="8" id="KW-1185">Reference proteome</keyword>
<evidence type="ECO:0000256" key="1">
    <source>
        <dbReference type="ARBA" id="ARBA00001974"/>
    </source>
</evidence>
<evidence type="ECO:0000256" key="3">
    <source>
        <dbReference type="ARBA" id="ARBA00022827"/>
    </source>
</evidence>
<keyword evidence="4" id="KW-0560">Oxidoreductase</keyword>
<evidence type="ECO:0000256" key="5">
    <source>
        <dbReference type="ARBA" id="ARBA00023033"/>
    </source>
</evidence>
<evidence type="ECO:0000256" key="2">
    <source>
        <dbReference type="ARBA" id="ARBA00022630"/>
    </source>
</evidence>
<dbReference type="Gene3D" id="3.50.50.60">
    <property type="entry name" value="FAD/NAD(P)-binding domain"/>
    <property type="match status" value="1"/>
</dbReference>
<sequence>MKGVGGLPVVVVGAGIGGLATALTLGRQGRPVSVLEQADQIGAIGYGVQIGPNVLPLLQRLGLGEAVLQKGYLPTEIRWLDLSSGAQIADIPLHTEAFARRYAGSRYMAIHRVDLHELLLAACKALPNVALNQATAVTGYRQEGERLAVLTAEGREVEAAAVIGADGLRSRIRAQMQPGDAPRDTGYVAHRTIVPMEEAPQLARRRTGVTMWSGAGVHVIYYPLRERTELNIVLVVRVPPGVESDSPAYREHLARVMADAQAEPRELIARVNLGRRWAIADRDPIRRWCDGRVTLLGDAAHATLQSLAQGAGMAVEDAALLGDLLQEAGQDYAAAFQRLNRARFLRTARVQLESRALWDIYHCDGLDAEVRALQWGERRPEDFYSCLDWLWTPMQPAP</sequence>
<name>A0A4Z0BLT4_9BURK</name>
<dbReference type="AlphaFoldDB" id="A0A4Z0BLT4"/>
<evidence type="ECO:0000256" key="4">
    <source>
        <dbReference type="ARBA" id="ARBA00023002"/>
    </source>
</evidence>
<evidence type="ECO:0000259" key="6">
    <source>
        <dbReference type="Pfam" id="PF01494"/>
    </source>
</evidence>
<keyword evidence="3" id="KW-0274">FAD</keyword>
<comment type="cofactor">
    <cofactor evidence="1">
        <name>FAD</name>
        <dbReference type="ChEBI" id="CHEBI:57692"/>
    </cofactor>
</comment>